<dbReference type="Gene3D" id="2.170.130.10">
    <property type="entry name" value="TonB-dependent receptor, plug domain"/>
    <property type="match status" value="1"/>
</dbReference>
<dbReference type="GO" id="GO:0009279">
    <property type="term" value="C:cell outer membrane"/>
    <property type="evidence" value="ECO:0007669"/>
    <property type="project" value="UniProtKB-SubCell"/>
</dbReference>
<dbReference type="GO" id="GO:0006826">
    <property type="term" value="P:iron ion transport"/>
    <property type="evidence" value="ECO:0007669"/>
    <property type="project" value="UniProtKB-KW"/>
</dbReference>
<dbReference type="Gene3D" id="2.60.40.1120">
    <property type="entry name" value="Carboxypeptidase-like, regulatory domain"/>
    <property type="match status" value="1"/>
</dbReference>
<evidence type="ECO:0000313" key="14">
    <source>
        <dbReference type="Proteomes" id="UP000548326"/>
    </source>
</evidence>
<dbReference type="InterPro" id="IPR037066">
    <property type="entry name" value="Plug_dom_sf"/>
</dbReference>
<comment type="caution">
    <text evidence="13">The sequence shown here is derived from an EMBL/GenBank/DDBJ whole genome shotgun (WGS) entry which is preliminary data.</text>
</comment>
<evidence type="ECO:0000313" key="13">
    <source>
        <dbReference type="EMBL" id="MBB6126793.1"/>
    </source>
</evidence>
<dbReference type="Proteomes" id="UP000548326">
    <property type="component" value="Unassembled WGS sequence"/>
</dbReference>
<evidence type="ECO:0000256" key="2">
    <source>
        <dbReference type="ARBA" id="ARBA00022448"/>
    </source>
</evidence>
<dbReference type="SMART" id="SM00965">
    <property type="entry name" value="STN"/>
    <property type="match status" value="1"/>
</dbReference>
<comment type="similarity">
    <text evidence="10 11">Belongs to the TonB-dependent receptor family.</text>
</comment>
<dbReference type="InterPro" id="IPR012910">
    <property type="entry name" value="Plug_dom"/>
</dbReference>
<keyword evidence="2 10" id="KW-0813">Transport</keyword>
<dbReference type="InterPro" id="IPR039426">
    <property type="entry name" value="TonB-dep_rcpt-like"/>
</dbReference>
<evidence type="ECO:0000256" key="4">
    <source>
        <dbReference type="ARBA" id="ARBA00022496"/>
    </source>
</evidence>
<comment type="subcellular location">
    <subcellularLocation>
        <location evidence="1 10">Cell outer membrane</location>
        <topology evidence="1 10">Multi-pass membrane protein</topology>
    </subcellularLocation>
</comment>
<keyword evidence="5 10" id="KW-0812">Transmembrane</keyword>
<dbReference type="Gene3D" id="2.40.170.20">
    <property type="entry name" value="TonB-dependent receptor, beta-barrel domain"/>
    <property type="match status" value="1"/>
</dbReference>
<gene>
    <name evidence="13" type="ORF">HDF22_000898</name>
</gene>
<dbReference type="NCBIfam" id="TIGR04056">
    <property type="entry name" value="OMP_RagA_SusC"/>
    <property type="match status" value="1"/>
</dbReference>
<evidence type="ECO:0000256" key="1">
    <source>
        <dbReference type="ARBA" id="ARBA00004571"/>
    </source>
</evidence>
<keyword evidence="9 10" id="KW-0998">Cell outer membrane</keyword>
<keyword evidence="7 11" id="KW-0798">TonB box</keyword>
<dbReference type="InterPro" id="IPR011662">
    <property type="entry name" value="Secretin/TonB_short_N"/>
</dbReference>
<dbReference type="Pfam" id="PF13715">
    <property type="entry name" value="CarbopepD_reg_2"/>
    <property type="match status" value="1"/>
</dbReference>
<evidence type="ECO:0000256" key="5">
    <source>
        <dbReference type="ARBA" id="ARBA00022692"/>
    </source>
</evidence>
<organism evidence="13 14">
    <name type="scientific">Mucilaginibacter lappiensis</name>
    <dbReference type="NCBI Taxonomy" id="354630"/>
    <lineage>
        <taxon>Bacteria</taxon>
        <taxon>Pseudomonadati</taxon>
        <taxon>Bacteroidota</taxon>
        <taxon>Sphingobacteriia</taxon>
        <taxon>Sphingobacteriales</taxon>
        <taxon>Sphingobacteriaceae</taxon>
        <taxon>Mucilaginibacter</taxon>
    </lineage>
</organism>
<dbReference type="RefSeq" id="WP_183585909.1">
    <property type="nucleotide sequence ID" value="NZ_JACHCA010000002.1"/>
</dbReference>
<dbReference type="PROSITE" id="PS52016">
    <property type="entry name" value="TONB_DEPENDENT_REC_3"/>
    <property type="match status" value="1"/>
</dbReference>
<keyword evidence="6" id="KW-0408">Iron</keyword>
<keyword evidence="8 10" id="KW-0472">Membrane</keyword>
<evidence type="ECO:0000259" key="12">
    <source>
        <dbReference type="SMART" id="SM00965"/>
    </source>
</evidence>
<dbReference type="InterPro" id="IPR023997">
    <property type="entry name" value="TonB-dep_OMP_SusC/RagA_CS"/>
</dbReference>
<evidence type="ECO:0000256" key="8">
    <source>
        <dbReference type="ARBA" id="ARBA00023136"/>
    </source>
</evidence>
<accession>A0A841J6W9</accession>
<dbReference type="InterPro" id="IPR023996">
    <property type="entry name" value="TonB-dep_OMP_SusC/RagA"/>
</dbReference>
<evidence type="ECO:0000256" key="3">
    <source>
        <dbReference type="ARBA" id="ARBA00022452"/>
    </source>
</evidence>
<evidence type="ECO:0000256" key="10">
    <source>
        <dbReference type="PROSITE-ProRule" id="PRU01360"/>
    </source>
</evidence>
<keyword evidence="3 10" id="KW-1134">Transmembrane beta strand</keyword>
<dbReference type="InterPro" id="IPR000531">
    <property type="entry name" value="Beta-barrel_TonB"/>
</dbReference>
<keyword evidence="4" id="KW-0410">Iron transport</keyword>
<keyword evidence="4" id="KW-0406">Ion transport</keyword>
<protein>
    <submittedName>
        <fullName evidence="13">TonB-linked SusC/RagA family outer membrane protein</fullName>
    </submittedName>
</protein>
<dbReference type="InterPro" id="IPR036942">
    <property type="entry name" value="Beta-barrel_TonB_sf"/>
</dbReference>
<feature type="domain" description="Secretin/TonB short N-terminal" evidence="12">
    <location>
        <begin position="67"/>
        <end position="118"/>
    </location>
</feature>
<dbReference type="Pfam" id="PF07660">
    <property type="entry name" value="STN"/>
    <property type="match status" value="1"/>
</dbReference>
<dbReference type="AlphaFoldDB" id="A0A841J6W9"/>
<dbReference type="SUPFAM" id="SSF56935">
    <property type="entry name" value="Porins"/>
    <property type="match status" value="1"/>
</dbReference>
<sequence>MNFNSKATPLAWPQLSKIILAMKLTAIIIIAALTNVSAKSYSQVVTLHQKNTTVEKVLKAIEKQTGYHFLYDKKDVSNAGRINVEVSDGSLQDALDQCFKNQPLTYKIFQETIVVKKKDETATMTSPAAFKVQGTVSDDKGPLPGVSVRIKGSNVGAITDVNGKYTLNTPDGNAILVFSFVGYITQEVPIANKAQLDVRLAESSKSLSEVVVIGYGTSKRVDVTGAVGSVSGKQLQDRPQTNLEQELSGKIAGVNVSTNSGAPGGATKIRIRGYSSINTNTDPLYVVDGVVWTEGGNSINPNDIESIDVLKDASSTAIYGTRGANGVILVTTKRGKKGGTVSYDSYVAINHMAKELPVLNSKQWLAVEDQSYANIPKYDPVGWAAGNYTKDNPVTERTALIGKLFDANLNPLYDVDWQKATTRTSVSQNHNLAFTGGSDNINYGLFMNYADDEGIILNSYLKRYNVRLTFDNQIKPWLKVGATLNYNSQDKRTADDGTGGNNIPRMLIEMVPFIPIKYPDGTYGKRTDYPNLEGGDNPVAQANEIESLYKTRVFSGNGYVNLNILPGLEFRSVLGVTTSANYDPHFQSGLVGGPVAGQQYSSASIDEANNTYWQWDNYATYNKVFNKVHSLNIVAGYEKTSFQQTGLYESTGTLSDNFYQYYNLGAGSLPAKPQSSYLAYQFESIFGRVNYAYNDKYLLTVTGRRDGSSRFGTNEKNGFFPSAAIAWRASQEDFLKDNKTISDLKFRLSYGLTGNSEIGSYQSQAQINTTNYVFNGAGVIGTQQTTIGNEDLSWEKTSEYDFGVSFGLFNNRINVDADAYLKKTQALLLNAPLPETSGFNSVYKNIGKLQNKGIELTINTVNVKTENFTWNTTFNISFLKSKVLQLGTSNDDIFLSPTFLSQFNLMRVGLAPGSFYGYKVLGTWGTAEAAQAAKYGLLPGDLKIQDTNGDGKITSADKVVLGKSTPDGYGTFSNTFRYKAFDLGVDLQFNYGNQIMNLTRHSGQDRTGQANSYATVLNAWTPTNQNTSIAQDRPAYVRYQTEIYSTKVENGSFIRGRAVTLGYNFPDNLVKRLKLSRLRVYAQAQNLFVITKYTGYDPEVSTYNNNTAITQGTQGHNNTSNFTQGIQFYDYPKPRTFLLGLNVSF</sequence>
<dbReference type="SUPFAM" id="SSF49464">
    <property type="entry name" value="Carboxypeptidase regulatory domain-like"/>
    <property type="match status" value="1"/>
</dbReference>
<dbReference type="FunFam" id="2.170.130.10:FF:000008">
    <property type="entry name" value="SusC/RagA family TonB-linked outer membrane protein"/>
    <property type="match status" value="1"/>
</dbReference>
<evidence type="ECO:0000256" key="9">
    <source>
        <dbReference type="ARBA" id="ARBA00023237"/>
    </source>
</evidence>
<dbReference type="InterPro" id="IPR008969">
    <property type="entry name" value="CarboxyPept-like_regulatory"/>
</dbReference>
<name>A0A841J6W9_9SPHI</name>
<reference evidence="13 14" key="1">
    <citation type="submission" date="2020-08" db="EMBL/GenBank/DDBJ databases">
        <title>Genomic Encyclopedia of Type Strains, Phase IV (KMG-V): Genome sequencing to study the core and pangenomes of soil and plant-associated prokaryotes.</title>
        <authorList>
            <person name="Whitman W."/>
        </authorList>
    </citation>
    <scope>NUCLEOTIDE SEQUENCE [LARGE SCALE GENOMIC DNA]</scope>
    <source>
        <strain evidence="13 14">MP601</strain>
    </source>
</reference>
<evidence type="ECO:0000256" key="7">
    <source>
        <dbReference type="ARBA" id="ARBA00023077"/>
    </source>
</evidence>
<evidence type="ECO:0000256" key="11">
    <source>
        <dbReference type="RuleBase" id="RU003357"/>
    </source>
</evidence>
<proteinExistence type="inferred from homology"/>
<evidence type="ECO:0000256" key="6">
    <source>
        <dbReference type="ARBA" id="ARBA00023004"/>
    </source>
</evidence>
<dbReference type="EMBL" id="JACHCA010000002">
    <property type="protein sequence ID" value="MBB6126793.1"/>
    <property type="molecule type" value="Genomic_DNA"/>
</dbReference>
<dbReference type="Pfam" id="PF00593">
    <property type="entry name" value="TonB_dep_Rec_b-barrel"/>
    <property type="match status" value="1"/>
</dbReference>
<dbReference type="NCBIfam" id="TIGR04057">
    <property type="entry name" value="SusC_RagA_signa"/>
    <property type="match status" value="1"/>
</dbReference>
<dbReference type="Pfam" id="PF07715">
    <property type="entry name" value="Plug"/>
    <property type="match status" value="1"/>
</dbReference>